<proteinExistence type="predicted"/>
<reference evidence="2 3" key="1">
    <citation type="submission" date="2021-06" db="EMBL/GenBank/DDBJ databases">
        <authorList>
            <person name="Palmer J.M."/>
        </authorList>
    </citation>
    <scope>NUCLEOTIDE SEQUENCE [LARGE SCALE GENOMIC DNA]</scope>
    <source>
        <strain evidence="3">if_2019</strain>
        <tissue evidence="2">Muscle</tissue>
    </source>
</reference>
<organism evidence="2 3">
    <name type="scientific">Ilyodon furcidens</name>
    <name type="common">goldbreast splitfin</name>
    <dbReference type="NCBI Taxonomy" id="33524"/>
    <lineage>
        <taxon>Eukaryota</taxon>
        <taxon>Metazoa</taxon>
        <taxon>Chordata</taxon>
        <taxon>Craniata</taxon>
        <taxon>Vertebrata</taxon>
        <taxon>Euteleostomi</taxon>
        <taxon>Actinopterygii</taxon>
        <taxon>Neopterygii</taxon>
        <taxon>Teleostei</taxon>
        <taxon>Neoteleostei</taxon>
        <taxon>Acanthomorphata</taxon>
        <taxon>Ovalentaria</taxon>
        <taxon>Atherinomorphae</taxon>
        <taxon>Cyprinodontiformes</taxon>
        <taxon>Goodeidae</taxon>
        <taxon>Ilyodon</taxon>
    </lineage>
</organism>
<evidence type="ECO:0000313" key="2">
    <source>
        <dbReference type="EMBL" id="MEQ2242644.1"/>
    </source>
</evidence>
<sequence length="54" mass="5857">NSSLYETIQTRGATGNERSHQPEEDSVYVNVIPGRWSPASTDAAVYSTIRNSSG</sequence>
<feature type="non-terminal residue" evidence="2">
    <location>
        <position position="1"/>
    </location>
</feature>
<dbReference type="Proteomes" id="UP001482620">
    <property type="component" value="Unassembled WGS sequence"/>
</dbReference>
<keyword evidence="3" id="KW-1185">Reference proteome</keyword>
<name>A0ABV0UBS0_9TELE</name>
<accession>A0ABV0UBS0</accession>
<comment type="caution">
    <text evidence="2">The sequence shown here is derived from an EMBL/GenBank/DDBJ whole genome shotgun (WGS) entry which is preliminary data.</text>
</comment>
<dbReference type="EMBL" id="JAHRIQ010066918">
    <property type="protein sequence ID" value="MEQ2242644.1"/>
    <property type="molecule type" value="Genomic_DNA"/>
</dbReference>
<feature type="region of interest" description="Disordered" evidence="1">
    <location>
        <begin position="1"/>
        <end position="24"/>
    </location>
</feature>
<evidence type="ECO:0000313" key="3">
    <source>
        <dbReference type="Proteomes" id="UP001482620"/>
    </source>
</evidence>
<evidence type="ECO:0000256" key="1">
    <source>
        <dbReference type="SAM" id="MobiDB-lite"/>
    </source>
</evidence>
<feature type="compositionally biased region" description="Polar residues" evidence="1">
    <location>
        <begin position="1"/>
        <end position="13"/>
    </location>
</feature>
<protein>
    <submittedName>
        <fullName evidence="2">Uncharacterized protein</fullName>
    </submittedName>
</protein>
<gene>
    <name evidence="2" type="ORF">ILYODFUR_038053</name>
</gene>